<dbReference type="PANTHER" id="PTHR11638">
    <property type="entry name" value="ATP-DEPENDENT CLP PROTEASE"/>
    <property type="match status" value="1"/>
</dbReference>
<dbReference type="Pfam" id="PF17871">
    <property type="entry name" value="AAA_lid_9"/>
    <property type="match status" value="1"/>
</dbReference>
<evidence type="ECO:0000256" key="9">
    <source>
        <dbReference type="SAM" id="MobiDB-lite"/>
    </source>
</evidence>
<proteinExistence type="inferred from homology"/>
<dbReference type="FunFam" id="3.40.50.300:FF:000120">
    <property type="entry name" value="ATP-dependent chaperone ClpB"/>
    <property type="match status" value="1"/>
</dbReference>
<dbReference type="GO" id="GO:0005524">
    <property type="term" value="F:ATP binding"/>
    <property type="evidence" value="ECO:0007669"/>
    <property type="project" value="UniProtKB-KW"/>
</dbReference>
<reference evidence="11 12" key="1">
    <citation type="journal article" date="2012" name="Eukaryot. Cell">
        <title>Genome sequence of the Trichosporon asahii environmental strain CBS 8904.</title>
        <authorList>
            <person name="Yang R.Y."/>
            <person name="Li H.T."/>
            <person name="Zhu H."/>
            <person name="Zhou G.P."/>
            <person name="Wang M."/>
            <person name="Wang L."/>
        </authorList>
    </citation>
    <scope>NUCLEOTIDE SEQUENCE [LARGE SCALE GENOMIC DNA]</scope>
    <source>
        <strain evidence="11 12">CBS 8904</strain>
    </source>
</reference>
<dbReference type="InterPro" id="IPR003593">
    <property type="entry name" value="AAA+_ATPase"/>
</dbReference>
<keyword evidence="11" id="KW-0346">Stress response</keyword>
<dbReference type="InterPro" id="IPR050130">
    <property type="entry name" value="ClpA_ClpB"/>
</dbReference>
<evidence type="ECO:0000256" key="2">
    <source>
        <dbReference type="ARBA" id="ARBA00022737"/>
    </source>
</evidence>
<dbReference type="eggNOG" id="KOG1051">
    <property type="taxonomic scope" value="Eukaryota"/>
</dbReference>
<feature type="region of interest" description="Disordered" evidence="9">
    <location>
        <begin position="871"/>
        <end position="993"/>
    </location>
</feature>
<dbReference type="GO" id="GO:0051087">
    <property type="term" value="F:protein-folding chaperone binding"/>
    <property type="evidence" value="ECO:0007669"/>
    <property type="project" value="TreeGrafter"/>
</dbReference>
<dbReference type="InterPro" id="IPR004176">
    <property type="entry name" value="Clp_R_N"/>
</dbReference>
<dbReference type="Pfam" id="PF02861">
    <property type="entry name" value="Clp_N"/>
    <property type="match status" value="1"/>
</dbReference>
<comment type="similarity">
    <text evidence="1 7">Belongs to the ClpA/ClpB family.</text>
</comment>
<dbReference type="CDD" id="cd19499">
    <property type="entry name" value="RecA-like_ClpB_Hsp104-like"/>
    <property type="match status" value="1"/>
</dbReference>
<dbReference type="PANTHER" id="PTHR11638:SF18">
    <property type="entry name" value="HEAT SHOCK PROTEIN 104"/>
    <property type="match status" value="1"/>
</dbReference>
<keyword evidence="4 7" id="KW-0067">ATP-binding</keyword>
<dbReference type="FunFam" id="3.40.50.300:FF:000025">
    <property type="entry name" value="ATP-dependent Clp protease subunit"/>
    <property type="match status" value="1"/>
</dbReference>
<evidence type="ECO:0000313" key="11">
    <source>
        <dbReference type="EMBL" id="EKD00780.1"/>
    </source>
</evidence>
<name>K1V9W5_TRIAC</name>
<dbReference type="SMART" id="SM01086">
    <property type="entry name" value="ClpB_D2-small"/>
    <property type="match status" value="1"/>
</dbReference>
<dbReference type="OrthoDB" id="47330at2759"/>
<dbReference type="STRING" id="1220162.K1V9W5"/>
<dbReference type="Proteomes" id="UP000006757">
    <property type="component" value="Unassembled WGS sequence"/>
</dbReference>
<keyword evidence="3 7" id="KW-0547">Nucleotide-binding</keyword>
<dbReference type="GO" id="GO:0016887">
    <property type="term" value="F:ATP hydrolysis activity"/>
    <property type="evidence" value="ECO:0007669"/>
    <property type="project" value="InterPro"/>
</dbReference>
<dbReference type="InParanoid" id="K1V9W5"/>
<evidence type="ECO:0000256" key="1">
    <source>
        <dbReference type="ARBA" id="ARBA00008675"/>
    </source>
</evidence>
<dbReference type="GO" id="GO:0051082">
    <property type="term" value="F:unfolded protein binding"/>
    <property type="evidence" value="ECO:0007669"/>
    <property type="project" value="TreeGrafter"/>
</dbReference>
<dbReference type="InterPro" id="IPR018368">
    <property type="entry name" value="ClpA/B_CS1"/>
</dbReference>
<dbReference type="Gene3D" id="1.10.1780.10">
    <property type="entry name" value="Clp, N-terminal domain"/>
    <property type="match status" value="1"/>
</dbReference>
<comment type="caution">
    <text evidence="11">The sequence shown here is derived from an EMBL/GenBank/DDBJ whole genome shotgun (WGS) entry which is preliminary data.</text>
</comment>
<gene>
    <name evidence="11" type="ORF">A1Q2_04972</name>
</gene>
<dbReference type="EMBL" id="AMBO01000334">
    <property type="protein sequence ID" value="EKD00780.1"/>
    <property type="molecule type" value="Genomic_DNA"/>
</dbReference>
<feature type="coiled-coil region" evidence="8">
    <location>
        <begin position="422"/>
        <end position="509"/>
    </location>
</feature>
<dbReference type="FunCoup" id="K1V9W5">
    <property type="interactions" value="281"/>
</dbReference>
<evidence type="ECO:0000256" key="7">
    <source>
        <dbReference type="RuleBase" id="RU004432"/>
    </source>
</evidence>
<dbReference type="Pfam" id="PF10431">
    <property type="entry name" value="ClpB_D2-small"/>
    <property type="match status" value="1"/>
</dbReference>
<evidence type="ECO:0000256" key="3">
    <source>
        <dbReference type="ARBA" id="ARBA00022741"/>
    </source>
</evidence>
<dbReference type="FunFam" id="3.40.50.300:FF:000010">
    <property type="entry name" value="Chaperone clpB 1, putative"/>
    <property type="match status" value="1"/>
</dbReference>
<evidence type="ECO:0000313" key="12">
    <source>
        <dbReference type="Proteomes" id="UP000006757"/>
    </source>
</evidence>
<dbReference type="Pfam" id="PF00004">
    <property type="entry name" value="AAA"/>
    <property type="match status" value="1"/>
</dbReference>
<evidence type="ECO:0000256" key="5">
    <source>
        <dbReference type="ARBA" id="ARBA00023186"/>
    </source>
</evidence>
<dbReference type="InterPro" id="IPR003959">
    <property type="entry name" value="ATPase_AAA_core"/>
</dbReference>
<dbReference type="SMART" id="SM00382">
    <property type="entry name" value="AAA"/>
    <property type="match status" value="2"/>
</dbReference>
<dbReference type="CDD" id="cd00009">
    <property type="entry name" value="AAA"/>
    <property type="match status" value="1"/>
</dbReference>
<sequence length="993" mass="110512">MDNFTDKSSEAIKSSFNLAEEHHNSQVSPVHLIATLWEPDMGADLAPQQPTLLHEAVEKVGGNVQAFGRQTLSKLNKCPVIDPPPTPPLPLTQSYHSVLKEAQKLQKSNGDQFVAIDHLIMALIKDSADMKEICKSSGTDLKKLEDELKHKRGSRKADSRSAENNFEALDKYCIDLTGLAAEGKLDPVIGRDNEIRRVIRILSRRTKGNPVLIGEPGVGKTAVVEGLAQRIVDRDVPASLISRVLSLDMGALMAGAKYKGEYEERVKAVLSEVEKSGQEGTQIILFIDEIHLIMAGKDSSGGMDAANLLKPMLARGQLKVIGATTLNEYREYIEKDSAFERRFAQVLVEEPSVADTVAIMRGIRDKYETHHGVRIMDSALVLAAQLAKQYLTARRLPDSAIDLLDEAASAVKVARETRPEAIDELERNKLRLEVEIHALEREKDDASKERLERAKKAIADINDQLGPLKAEYENEKGLGDEIHELRRRIDELRSRADDAERRYDLATAADIRYQAIPQREAKLKELEQKEEERGSTQQLVTPEMIADIVAKWTGIPVSRLVETEKAKLLHMEKLLSKKVVGQPEAVKAVANAIRLNRSGLGNQNRPIASFLLVGPSGTGKTLLAKTLAQQMFNSDEAMVRIDASEYSERHSISRLIGAGPGYVGYEAGGQLTEAVRRRPYSLVLIDEIEKASREFWQLFLQVLDDGRLTDGKGRVVDFRNTIIMMTSNVGSQYLNDDAHEGPVRPETRDKVMDAIRATFPPEFINRIDEIILYRSLSRADMKKIVKVRLDEVQQRLEANNRKVKIEPDEGALDWLANAGYSPSYGARPLARLIQSEILNPLSKYLLQGRIRDGEVAHITCDNVKNRLVVVPNHDSQVELPDGEEEDYDSDPMDVEVDEPEPEAQQAKQAKHESKKEKKSHTPKTTEKRKTPAEQGGTDVEDHHDAKKHKESATKAKKEAKKDTAKASAKGDGAGKHKESPAKGSTRSSSRKKK</sequence>
<keyword evidence="5 7" id="KW-0143">Chaperone</keyword>
<dbReference type="InterPro" id="IPR036628">
    <property type="entry name" value="Clp_N_dom_sf"/>
</dbReference>
<keyword evidence="12" id="KW-1185">Reference proteome</keyword>
<organism evidence="11 12">
    <name type="scientific">Trichosporon asahii var. asahii (strain CBS 8904)</name>
    <name type="common">Yeast</name>
    <dbReference type="NCBI Taxonomy" id="1220162"/>
    <lineage>
        <taxon>Eukaryota</taxon>
        <taxon>Fungi</taxon>
        <taxon>Dikarya</taxon>
        <taxon>Basidiomycota</taxon>
        <taxon>Agaricomycotina</taxon>
        <taxon>Tremellomycetes</taxon>
        <taxon>Trichosporonales</taxon>
        <taxon>Trichosporonaceae</taxon>
        <taxon>Trichosporon</taxon>
    </lineage>
</organism>
<dbReference type="HOGENOM" id="CLU_005070_4_0_1"/>
<evidence type="ECO:0000256" key="4">
    <source>
        <dbReference type="ARBA" id="ARBA00022840"/>
    </source>
</evidence>
<feature type="compositionally biased region" description="Basic and acidic residues" evidence="9">
    <location>
        <begin position="950"/>
        <end position="964"/>
    </location>
</feature>
<dbReference type="GO" id="GO:0043335">
    <property type="term" value="P:protein unfolding"/>
    <property type="evidence" value="ECO:0007669"/>
    <property type="project" value="TreeGrafter"/>
</dbReference>
<dbReference type="Pfam" id="PF07724">
    <property type="entry name" value="AAA_2"/>
    <property type="match status" value="1"/>
</dbReference>
<dbReference type="AlphaFoldDB" id="K1V9W5"/>
<dbReference type="InterPro" id="IPR019489">
    <property type="entry name" value="Clp_ATPase_C"/>
</dbReference>
<feature type="compositionally biased region" description="Acidic residues" evidence="9">
    <location>
        <begin position="880"/>
        <end position="901"/>
    </location>
</feature>
<dbReference type="GO" id="GO:0005829">
    <property type="term" value="C:cytosol"/>
    <property type="evidence" value="ECO:0007669"/>
    <property type="project" value="TreeGrafter"/>
</dbReference>
<evidence type="ECO:0000256" key="8">
    <source>
        <dbReference type="SAM" id="Coils"/>
    </source>
</evidence>
<accession>K1V9W5</accession>
<dbReference type="PRINTS" id="PR00300">
    <property type="entry name" value="CLPPROTEASEA"/>
</dbReference>
<feature type="domain" description="Clp R" evidence="10">
    <location>
        <begin position="1"/>
        <end position="154"/>
    </location>
</feature>
<dbReference type="PROSITE" id="PS00871">
    <property type="entry name" value="CLPAB_2"/>
    <property type="match status" value="1"/>
</dbReference>
<dbReference type="PROSITE" id="PS00870">
    <property type="entry name" value="CLPAB_1"/>
    <property type="match status" value="1"/>
</dbReference>
<dbReference type="SUPFAM" id="SSF81923">
    <property type="entry name" value="Double Clp-N motif"/>
    <property type="match status" value="1"/>
</dbReference>
<keyword evidence="2 6" id="KW-0677">Repeat</keyword>
<dbReference type="PROSITE" id="PS51903">
    <property type="entry name" value="CLP_R"/>
    <property type="match status" value="1"/>
</dbReference>
<dbReference type="InterPro" id="IPR027417">
    <property type="entry name" value="P-loop_NTPase"/>
</dbReference>
<dbReference type="SUPFAM" id="SSF52540">
    <property type="entry name" value="P-loop containing nucleoside triphosphate hydrolases"/>
    <property type="match status" value="2"/>
</dbReference>
<evidence type="ECO:0000259" key="10">
    <source>
        <dbReference type="PROSITE" id="PS51903"/>
    </source>
</evidence>
<dbReference type="InterPro" id="IPR028299">
    <property type="entry name" value="ClpA/B_CS2"/>
</dbReference>
<keyword evidence="8" id="KW-0175">Coiled coil</keyword>
<dbReference type="OMA" id="ERMKAVM"/>
<dbReference type="GO" id="GO:0070370">
    <property type="term" value="P:cellular heat acclimation"/>
    <property type="evidence" value="ECO:0007669"/>
    <property type="project" value="TreeGrafter"/>
</dbReference>
<dbReference type="Gene3D" id="3.40.50.300">
    <property type="entry name" value="P-loop containing nucleotide triphosphate hydrolases"/>
    <property type="match status" value="3"/>
</dbReference>
<dbReference type="GO" id="GO:0042026">
    <property type="term" value="P:protein refolding"/>
    <property type="evidence" value="ECO:0007669"/>
    <property type="project" value="TreeGrafter"/>
</dbReference>
<dbReference type="Gene3D" id="1.10.8.60">
    <property type="match status" value="1"/>
</dbReference>
<protein>
    <submittedName>
        <fullName evidence="11">Heat shock protein</fullName>
    </submittedName>
</protein>
<dbReference type="InterPro" id="IPR041546">
    <property type="entry name" value="ClpA/ClpB_AAA_lid"/>
</dbReference>
<dbReference type="InterPro" id="IPR001270">
    <property type="entry name" value="ClpA/B"/>
</dbReference>
<evidence type="ECO:0000256" key="6">
    <source>
        <dbReference type="PROSITE-ProRule" id="PRU01251"/>
    </source>
</evidence>